<evidence type="ECO:0000313" key="1">
    <source>
        <dbReference type="EMBL" id="KAJ6802701.1"/>
    </source>
</evidence>
<organism evidence="1 2">
    <name type="scientific">Iris pallida</name>
    <name type="common">Sweet iris</name>
    <dbReference type="NCBI Taxonomy" id="29817"/>
    <lineage>
        <taxon>Eukaryota</taxon>
        <taxon>Viridiplantae</taxon>
        <taxon>Streptophyta</taxon>
        <taxon>Embryophyta</taxon>
        <taxon>Tracheophyta</taxon>
        <taxon>Spermatophyta</taxon>
        <taxon>Magnoliopsida</taxon>
        <taxon>Liliopsida</taxon>
        <taxon>Asparagales</taxon>
        <taxon>Iridaceae</taxon>
        <taxon>Iridoideae</taxon>
        <taxon>Irideae</taxon>
        <taxon>Iris</taxon>
    </lineage>
</organism>
<keyword evidence="2" id="KW-1185">Reference proteome</keyword>
<sequence length="59" mass="6784">MVLVMVTESCVVVVWLEWPEARDRGQVLLKEVWVAAVCCKGWLGGRAEKVAGDPRVWWW</sequence>
<comment type="caution">
    <text evidence="1">The sequence shown here is derived from an EMBL/GenBank/DDBJ whole genome shotgun (WGS) entry which is preliminary data.</text>
</comment>
<evidence type="ECO:0000313" key="2">
    <source>
        <dbReference type="Proteomes" id="UP001140949"/>
    </source>
</evidence>
<protein>
    <submittedName>
        <fullName evidence="1">Extensin</fullName>
    </submittedName>
</protein>
<name>A0AAX6EFE7_IRIPA</name>
<proteinExistence type="predicted"/>
<dbReference type="AlphaFoldDB" id="A0AAX6EFE7"/>
<accession>A0AAX6EFE7</accession>
<gene>
    <name evidence="1" type="ORF">M6B38_191125</name>
</gene>
<reference evidence="1" key="2">
    <citation type="submission" date="2023-04" db="EMBL/GenBank/DDBJ databases">
        <authorList>
            <person name="Bruccoleri R.E."/>
            <person name="Oakeley E.J."/>
            <person name="Faust A.-M."/>
            <person name="Dessus-Babus S."/>
            <person name="Altorfer M."/>
            <person name="Burckhardt D."/>
            <person name="Oertli M."/>
            <person name="Naumann U."/>
            <person name="Petersen F."/>
            <person name="Wong J."/>
        </authorList>
    </citation>
    <scope>NUCLEOTIDE SEQUENCE</scope>
    <source>
        <strain evidence="1">GSM-AAB239-AS_SAM_17_03QT</strain>
        <tissue evidence="1">Leaf</tissue>
    </source>
</reference>
<dbReference type="EMBL" id="JANAVB010037020">
    <property type="protein sequence ID" value="KAJ6802701.1"/>
    <property type="molecule type" value="Genomic_DNA"/>
</dbReference>
<dbReference type="Proteomes" id="UP001140949">
    <property type="component" value="Unassembled WGS sequence"/>
</dbReference>
<reference evidence="1" key="1">
    <citation type="journal article" date="2023" name="GigaByte">
        <title>Genome assembly of the bearded iris, Iris pallida Lam.</title>
        <authorList>
            <person name="Bruccoleri R.E."/>
            <person name="Oakeley E.J."/>
            <person name="Faust A.M.E."/>
            <person name="Altorfer M."/>
            <person name="Dessus-Babus S."/>
            <person name="Burckhardt D."/>
            <person name="Oertli M."/>
            <person name="Naumann U."/>
            <person name="Petersen F."/>
            <person name="Wong J."/>
        </authorList>
    </citation>
    <scope>NUCLEOTIDE SEQUENCE</scope>
    <source>
        <strain evidence="1">GSM-AAB239-AS_SAM_17_03QT</strain>
    </source>
</reference>